<protein>
    <submittedName>
        <fullName evidence="1">Phosphonatase-like hydrolase</fullName>
    </submittedName>
</protein>
<keyword evidence="2" id="KW-1185">Reference proteome</keyword>
<dbReference type="NCBIfam" id="TIGR03351">
    <property type="entry name" value="PhnX-like"/>
    <property type="match status" value="1"/>
</dbReference>
<dbReference type="SFLD" id="SFLDS00003">
    <property type="entry name" value="Haloacid_Dehalogenase"/>
    <property type="match status" value="1"/>
</dbReference>
<reference evidence="2" key="1">
    <citation type="journal article" date="2019" name="Int. J. Syst. Evol. Microbiol.">
        <title>The Global Catalogue of Microorganisms (GCM) 10K type strain sequencing project: providing services to taxonomists for standard genome sequencing and annotation.</title>
        <authorList>
            <consortium name="The Broad Institute Genomics Platform"/>
            <consortium name="The Broad Institute Genome Sequencing Center for Infectious Disease"/>
            <person name="Wu L."/>
            <person name="Ma J."/>
        </authorList>
    </citation>
    <scope>NUCLEOTIDE SEQUENCE [LARGE SCALE GENOMIC DNA]</scope>
    <source>
        <strain evidence="2">CCUG 50213</strain>
    </source>
</reference>
<accession>A0ABW3TNE2</accession>
<proteinExistence type="predicted"/>
<dbReference type="PANTHER" id="PTHR43434">
    <property type="entry name" value="PHOSPHOGLYCOLATE PHOSPHATASE"/>
    <property type="match status" value="1"/>
</dbReference>
<dbReference type="InterPro" id="IPR050155">
    <property type="entry name" value="HAD-like_hydrolase_sf"/>
</dbReference>
<organism evidence="1 2">
    <name type="scientific">Leucobacter albus</name>
    <dbReference type="NCBI Taxonomy" id="272210"/>
    <lineage>
        <taxon>Bacteria</taxon>
        <taxon>Bacillati</taxon>
        <taxon>Actinomycetota</taxon>
        <taxon>Actinomycetes</taxon>
        <taxon>Micrococcales</taxon>
        <taxon>Microbacteriaceae</taxon>
        <taxon>Leucobacter</taxon>
    </lineage>
</organism>
<dbReference type="InterPro" id="IPR036412">
    <property type="entry name" value="HAD-like_sf"/>
</dbReference>
<dbReference type="InterPro" id="IPR022468">
    <property type="entry name" value="PhnX-like"/>
</dbReference>
<name>A0ABW3TNE2_9MICO</name>
<comment type="caution">
    <text evidence="1">The sequence shown here is derived from an EMBL/GenBank/DDBJ whole genome shotgun (WGS) entry which is preliminary data.</text>
</comment>
<dbReference type="EMBL" id="JBHTLY010000003">
    <property type="protein sequence ID" value="MFD1201812.1"/>
    <property type="molecule type" value="Genomic_DNA"/>
</dbReference>
<dbReference type="Proteomes" id="UP001597181">
    <property type="component" value="Unassembled WGS sequence"/>
</dbReference>
<evidence type="ECO:0000313" key="2">
    <source>
        <dbReference type="Proteomes" id="UP001597181"/>
    </source>
</evidence>
<gene>
    <name evidence="1" type="ORF">ACFQ3U_07895</name>
</gene>
<dbReference type="Gene3D" id="3.40.50.1000">
    <property type="entry name" value="HAD superfamily/HAD-like"/>
    <property type="match status" value="1"/>
</dbReference>
<dbReference type="RefSeq" id="WP_343960051.1">
    <property type="nucleotide sequence ID" value="NZ_BAAAKZ010000004.1"/>
</dbReference>
<sequence length="246" mass="24926">MTSPAISPAVALAAFDMAGTTINDGGAVYRALSNAVTETGVTVTPENLQTWMGVEKREAITALIELGGGTVSEDLVSATFARFRALLDEYYTAEPPTPIDGVPEAIAALQAAGIKVALTTGFSRDVAESILRGLGWAVGEAGAPDAVDASQVDAVRVDALSCGDDVAAGRPAPYMIHRVMEATGVANVAEVLVAGDTAVDVRSGLNSGAAISIGVLTGKLDRASLEAEGPTAVLDSVAAIPEYLGL</sequence>
<dbReference type="Pfam" id="PF00702">
    <property type="entry name" value="Hydrolase"/>
    <property type="match status" value="1"/>
</dbReference>
<dbReference type="InterPro" id="IPR023214">
    <property type="entry name" value="HAD_sf"/>
</dbReference>
<dbReference type="SFLD" id="SFLDG01129">
    <property type="entry name" value="C1.5:_HAD__Beta-PGM__Phosphata"/>
    <property type="match status" value="1"/>
</dbReference>
<dbReference type="PANTHER" id="PTHR43434:SF19">
    <property type="entry name" value="PHOSPHONOACETALDEHYDE HYDROLASE"/>
    <property type="match status" value="1"/>
</dbReference>
<evidence type="ECO:0000313" key="1">
    <source>
        <dbReference type="EMBL" id="MFD1201812.1"/>
    </source>
</evidence>
<dbReference type="SUPFAM" id="SSF56784">
    <property type="entry name" value="HAD-like"/>
    <property type="match status" value="1"/>
</dbReference>